<dbReference type="PROSITE" id="PS51296">
    <property type="entry name" value="RIESKE"/>
    <property type="match status" value="1"/>
</dbReference>
<keyword evidence="2 10" id="KW-0812">Transmembrane</keyword>
<evidence type="ECO:0000256" key="2">
    <source>
        <dbReference type="ARBA" id="ARBA00022692"/>
    </source>
</evidence>
<keyword evidence="6" id="KW-0408">Iron</keyword>
<dbReference type="InterPro" id="IPR017941">
    <property type="entry name" value="Rieske_2Fe-2S"/>
</dbReference>
<comment type="cofactor">
    <cofactor evidence="10">
        <name>[2Fe-2S] cluster</name>
        <dbReference type="ChEBI" id="CHEBI:190135"/>
    </cofactor>
    <text evidence="10">Binds 1 [2Fe-2S] cluster per subunit.</text>
</comment>
<dbReference type="GO" id="GO:0051537">
    <property type="term" value="F:2 iron, 2 sulfur cluster binding"/>
    <property type="evidence" value="ECO:0007669"/>
    <property type="project" value="UniProtKB-KW"/>
</dbReference>
<dbReference type="InterPro" id="IPR014349">
    <property type="entry name" value="Rieske_Fe-S_prot"/>
</dbReference>
<evidence type="ECO:0000313" key="13">
    <source>
        <dbReference type="EMBL" id="AXF23984.1"/>
    </source>
</evidence>
<evidence type="ECO:0000256" key="10">
    <source>
        <dbReference type="RuleBase" id="RU004494"/>
    </source>
</evidence>
<evidence type="ECO:0000256" key="9">
    <source>
        <dbReference type="ARBA" id="ARBA00023157"/>
    </source>
</evidence>
<evidence type="ECO:0000313" key="14">
    <source>
        <dbReference type="Proteomes" id="UP000253104"/>
    </source>
</evidence>
<feature type="domain" description="Rieske" evidence="12">
    <location>
        <begin position="91"/>
        <end position="199"/>
    </location>
</feature>
<keyword evidence="8 10" id="KW-0472">Membrane</keyword>
<evidence type="ECO:0000256" key="8">
    <source>
        <dbReference type="ARBA" id="ARBA00023136"/>
    </source>
</evidence>
<dbReference type="InterPro" id="IPR006317">
    <property type="entry name" value="Ubiquinol_cyt_c_Rdtase_Fe-S-su"/>
</dbReference>
<keyword evidence="10" id="KW-0813">Transport</keyword>
<keyword evidence="5 10" id="KW-1133">Transmembrane helix</keyword>
<keyword evidence="9" id="KW-1015">Disulfide bond</keyword>
<keyword evidence="3" id="KW-0001">2Fe-2S</keyword>
<comment type="subcellular location">
    <subcellularLocation>
        <location evidence="1">Membrane</location>
        <topology evidence="1">Single-pass membrane protein</topology>
    </subcellularLocation>
</comment>
<gene>
    <name evidence="13" type="primary">petA</name>
    <name evidence="13" type="ORF">CUJ89_26895</name>
</gene>
<evidence type="ECO:0000259" key="12">
    <source>
        <dbReference type="PROSITE" id="PS51296"/>
    </source>
</evidence>
<dbReference type="Proteomes" id="UP000253104">
    <property type="component" value="Chromosome mHSR5_B"/>
</dbReference>
<dbReference type="PANTHER" id="PTHR10134">
    <property type="entry name" value="CYTOCHROME B-C1 COMPLEX SUBUNIT RIESKE, MITOCHONDRIAL"/>
    <property type="match status" value="1"/>
</dbReference>
<evidence type="ECO:0000256" key="6">
    <source>
        <dbReference type="ARBA" id="ARBA00023004"/>
    </source>
</evidence>
<dbReference type="NCBIfam" id="TIGR01416">
    <property type="entry name" value="Rieske_proteo"/>
    <property type="match status" value="1"/>
</dbReference>
<dbReference type="InterPro" id="IPR036922">
    <property type="entry name" value="Rieske_2Fe-2S_sf"/>
</dbReference>
<dbReference type="GO" id="GO:0016020">
    <property type="term" value="C:membrane"/>
    <property type="evidence" value="ECO:0007669"/>
    <property type="project" value="UniProtKB-SubCell"/>
</dbReference>
<dbReference type="OrthoDB" id="9767869at2"/>
<evidence type="ECO:0000256" key="11">
    <source>
        <dbReference type="RuleBase" id="RU004497"/>
    </source>
</evidence>
<evidence type="ECO:0000256" key="1">
    <source>
        <dbReference type="ARBA" id="ARBA00004167"/>
    </source>
</evidence>
<keyword evidence="4" id="KW-0479">Metal-binding</keyword>
<dbReference type="InterPro" id="IPR005805">
    <property type="entry name" value="Rieske_Fe-S_prot_C"/>
</dbReference>
<organism evidence="13 14">
    <name type="scientific">Burkholderia pyrrocinia</name>
    <name type="common">Pseudomonas pyrrocinia</name>
    <dbReference type="NCBI Taxonomy" id="60550"/>
    <lineage>
        <taxon>Bacteria</taxon>
        <taxon>Pseudomonadati</taxon>
        <taxon>Pseudomonadota</taxon>
        <taxon>Betaproteobacteria</taxon>
        <taxon>Burkholderiales</taxon>
        <taxon>Burkholderiaceae</taxon>
        <taxon>Burkholderia</taxon>
        <taxon>Burkholderia cepacia complex</taxon>
    </lineage>
</organism>
<dbReference type="GO" id="GO:0008121">
    <property type="term" value="F:quinol-cytochrome-c reductase activity"/>
    <property type="evidence" value="ECO:0007669"/>
    <property type="project" value="UniProtKB-EC"/>
</dbReference>
<dbReference type="InterPro" id="IPR006311">
    <property type="entry name" value="TAT_signal"/>
</dbReference>
<reference evidence="13 14" key="1">
    <citation type="journal article" date="2018" name="ISME J.">
        <title>Involvement of Burkholderiaceae and sulfurous volatiles in disease-suppressive soils.</title>
        <authorList>
            <person name="Carrion V.J."/>
            <person name="Cordovez V."/>
            <person name="Tyc O."/>
            <person name="Etalo D.W."/>
            <person name="de Bruijn I."/>
            <person name="de Jager V.C."/>
            <person name="Medema M.H."/>
            <person name="Eberl L."/>
            <person name="Raaijmakers J.M."/>
        </authorList>
    </citation>
    <scope>NUCLEOTIDE SEQUENCE [LARGE SCALE GENOMIC DNA]</scope>
    <source>
        <strain evidence="14">mHSR5</strain>
    </source>
</reference>
<dbReference type="AlphaFoldDB" id="A0A2Z5N511"/>
<evidence type="ECO:0000256" key="7">
    <source>
        <dbReference type="ARBA" id="ARBA00023014"/>
    </source>
</evidence>
<comment type="subunit">
    <text evidence="11">The main subunits of complex b-c1 are: cytochrome b, cytochrome c1 and the Rieske protein.</text>
</comment>
<protein>
    <recommendedName>
        <fullName evidence="10">Ubiquinol-cytochrome c reductase iron-sulfur subunit</fullName>
        <ecNumber evidence="10">7.1.1.8</ecNumber>
    </recommendedName>
</protein>
<dbReference type="SUPFAM" id="SSF50022">
    <property type="entry name" value="ISP domain"/>
    <property type="match status" value="1"/>
</dbReference>
<evidence type="ECO:0000256" key="5">
    <source>
        <dbReference type="ARBA" id="ARBA00022989"/>
    </source>
</evidence>
<dbReference type="GO" id="GO:0046872">
    <property type="term" value="F:metal ion binding"/>
    <property type="evidence" value="ECO:0007669"/>
    <property type="project" value="UniProtKB-KW"/>
</dbReference>
<accession>A0A2Z5N511</accession>
<dbReference type="PROSITE" id="PS51318">
    <property type="entry name" value="TAT"/>
    <property type="match status" value="1"/>
</dbReference>
<dbReference type="Pfam" id="PF00355">
    <property type="entry name" value="Rieske"/>
    <property type="match status" value="1"/>
</dbReference>
<dbReference type="EC" id="7.1.1.8" evidence="10"/>
<dbReference type="EMBL" id="CP024903">
    <property type="protein sequence ID" value="AXF23984.1"/>
    <property type="molecule type" value="Genomic_DNA"/>
</dbReference>
<dbReference type="Gene3D" id="2.102.10.10">
    <property type="entry name" value="Rieske [2Fe-2S] iron-sulphur domain"/>
    <property type="match status" value="1"/>
</dbReference>
<keyword evidence="7" id="KW-0411">Iron-sulfur</keyword>
<dbReference type="PRINTS" id="PR00162">
    <property type="entry name" value="RIESKE"/>
</dbReference>
<sequence>MDEQAVESVVVNVNRRRWLIATSVVGGLGGVATAIPFMDSLSPPDSALAAGAPVKVDISQLSAGAMLTVAWRGKPVFIVNRTDAMLDGVIKATSMVADPDSSHPFSIPLPDYCKNAFRSRTDHRNILVVVGVCTHLGCTPIPRFQSGPQPNLPDDWPGGFLCPCHGSTYDLAGRVFRDKPAPQNLDVPRYMFLSPIELLIGQDERGEAQP</sequence>
<evidence type="ECO:0000256" key="3">
    <source>
        <dbReference type="ARBA" id="ARBA00022714"/>
    </source>
</evidence>
<name>A0A2Z5N511_BURPY</name>
<comment type="miscellaneous">
    <text evidence="10">The Rieske protein is a high potential 2Fe-2S protein.</text>
</comment>
<keyword evidence="10" id="KW-0249">Electron transport</keyword>
<comment type="catalytic activity">
    <reaction evidence="10">
        <text>a quinol + 2 Fe(III)-[cytochrome c](out) = a quinone + 2 Fe(II)-[cytochrome c](out) + 2 H(+)(out)</text>
        <dbReference type="Rhea" id="RHEA:11484"/>
        <dbReference type="Rhea" id="RHEA-COMP:10350"/>
        <dbReference type="Rhea" id="RHEA-COMP:14399"/>
        <dbReference type="ChEBI" id="CHEBI:15378"/>
        <dbReference type="ChEBI" id="CHEBI:24646"/>
        <dbReference type="ChEBI" id="CHEBI:29033"/>
        <dbReference type="ChEBI" id="CHEBI:29034"/>
        <dbReference type="ChEBI" id="CHEBI:132124"/>
        <dbReference type="EC" id="7.1.1.8"/>
    </reaction>
</comment>
<feature type="transmembrane region" description="Helical" evidence="10">
    <location>
        <begin position="18"/>
        <end position="38"/>
    </location>
</feature>
<evidence type="ECO:0000256" key="4">
    <source>
        <dbReference type="ARBA" id="ARBA00022723"/>
    </source>
</evidence>
<dbReference type="CDD" id="cd03470">
    <property type="entry name" value="Rieske_cytochrome_bc1"/>
    <property type="match status" value="1"/>
</dbReference>
<dbReference type="RefSeq" id="WP_114180377.1">
    <property type="nucleotide sequence ID" value="NZ_CP024903.1"/>
</dbReference>
<proteinExistence type="predicted"/>